<feature type="binding site" evidence="11">
    <location>
        <position position="314"/>
    </location>
    <ligand>
        <name>K(+)</name>
        <dbReference type="ChEBI" id="CHEBI:29103"/>
    </ligand>
</feature>
<keyword evidence="7 12" id="KW-1133">Transmembrane helix</keyword>
<comment type="function">
    <text evidence="10">Low-affinity potassium transport system. Interacts with Trk system potassium uptake protein TrkA.</text>
</comment>
<feature type="binding site" evidence="11">
    <location>
        <position position="112"/>
    </location>
    <ligand>
        <name>K(+)</name>
        <dbReference type="ChEBI" id="CHEBI:29103"/>
    </ligand>
</feature>
<feature type="transmembrane region" description="Helical" evidence="12">
    <location>
        <begin position="454"/>
        <end position="475"/>
    </location>
</feature>
<keyword evidence="8 10" id="KW-0406">Ion transport</keyword>
<keyword evidence="4 10" id="KW-0633">Potassium transport</keyword>
<dbReference type="AlphaFoldDB" id="A0A8J8MQL4"/>
<feature type="binding site" evidence="11">
    <location>
        <position position="111"/>
    </location>
    <ligand>
        <name>K(+)</name>
        <dbReference type="ChEBI" id="CHEBI:29103"/>
    </ligand>
</feature>
<evidence type="ECO:0000256" key="10">
    <source>
        <dbReference type="PIRNR" id="PIRNR006247"/>
    </source>
</evidence>
<feature type="binding site" evidence="11">
    <location>
        <position position="219"/>
    </location>
    <ligand>
        <name>K(+)</name>
        <dbReference type="ChEBI" id="CHEBI:29103"/>
    </ligand>
</feature>
<keyword evidence="3 10" id="KW-1003">Cell membrane</keyword>
<feature type="transmembrane region" description="Helical" evidence="12">
    <location>
        <begin position="326"/>
        <end position="344"/>
    </location>
</feature>
<dbReference type="Proteomes" id="UP000679284">
    <property type="component" value="Chromosome"/>
</dbReference>
<organism evidence="13 14">
    <name type="scientific">Falsirhodobacter algicola</name>
    <dbReference type="NCBI Taxonomy" id="2692330"/>
    <lineage>
        <taxon>Bacteria</taxon>
        <taxon>Pseudomonadati</taxon>
        <taxon>Pseudomonadota</taxon>
        <taxon>Alphaproteobacteria</taxon>
        <taxon>Rhodobacterales</taxon>
        <taxon>Paracoccaceae</taxon>
        <taxon>Falsirhodobacter</taxon>
    </lineage>
</organism>
<dbReference type="KEGG" id="fap:GR316_00565"/>
<dbReference type="PANTHER" id="PTHR32024:SF3">
    <property type="entry name" value="TRK SYSTEM POTASSIUM UPTAKE PROTEIN"/>
    <property type="match status" value="1"/>
</dbReference>
<feature type="transmembrane region" description="Helical" evidence="12">
    <location>
        <begin position="226"/>
        <end position="251"/>
    </location>
</feature>
<evidence type="ECO:0000256" key="3">
    <source>
        <dbReference type="ARBA" id="ARBA00022475"/>
    </source>
</evidence>
<dbReference type="InterPro" id="IPR003445">
    <property type="entry name" value="Cat_transpt"/>
</dbReference>
<proteinExistence type="inferred from homology"/>
<keyword evidence="6 10" id="KW-0630">Potassium</keyword>
<dbReference type="EMBL" id="CP047289">
    <property type="protein sequence ID" value="QUS34892.1"/>
    <property type="molecule type" value="Genomic_DNA"/>
</dbReference>
<evidence type="ECO:0000313" key="14">
    <source>
        <dbReference type="Proteomes" id="UP000679284"/>
    </source>
</evidence>
<evidence type="ECO:0000256" key="1">
    <source>
        <dbReference type="ARBA" id="ARBA00004651"/>
    </source>
</evidence>
<comment type="subcellular location">
    <subcellularLocation>
        <location evidence="10">Cell inner membrane</location>
        <topology evidence="10">Multi-pass membrane protein</topology>
    </subcellularLocation>
    <subcellularLocation>
        <location evidence="1">Cell membrane</location>
        <topology evidence="1">Multi-pass membrane protein</topology>
    </subcellularLocation>
</comment>
<gene>
    <name evidence="13" type="ORF">GR316_00565</name>
</gene>
<keyword evidence="9 10" id="KW-0472">Membrane</keyword>
<feature type="transmembrane region" description="Helical" evidence="12">
    <location>
        <begin position="186"/>
        <end position="206"/>
    </location>
</feature>
<keyword evidence="14" id="KW-1185">Reference proteome</keyword>
<accession>A0A8J8MQL4</accession>
<comment type="similarity">
    <text evidence="10">Belongs to the TrkH potassium transport family.</text>
</comment>
<evidence type="ECO:0000256" key="4">
    <source>
        <dbReference type="ARBA" id="ARBA00022538"/>
    </source>
</evidence>
<feature type="binding site" evidence="11">
    <location>
        <position position="430"/>
    </location>
    <ligand>
        <name>K(+)</name>
        <dbReference type="ChEBI" id="CHEBI:29103"/>
    </ligand>
</feature>
<dbReference type="GO" id="GO:0046872">
    <property type="term" value="F:metal ion binding"/>
    <property type="evidence" value="ECO:0007669"/>
    <property type="project" value="UniProtKB-KW"/>
</dbReference>
<evidence type="ECO:0000256" key="7">
    <source>
        <dbReference type="ARBA" id="ARBA00022989"/>
    </source>
</evidence>
<feature type="transmembrane region" description="Helical" evidence="12">
    <location>
        <begin position="38"/>
        <end position="58"/>
    </location>
</feature>
<evidence type="ECO:0000256" key="8">
    <source>
        <dbReference type="ARBA" id="ARBA00023065"/>
    </source>
</evidence>
<name>A0A8J8MQL4_9RHOB</name>
<keyword evidence="2 10" id="KW-0813">Transport</keyword>
<dbReference type="PIRSF" id="PIRSF006247">
    <property type="entry name" value="TrkH"/>
    <property type="match status" value="1"/>
</dbReference>
<evidence type="ECO:0000256" key="12">
    <source>
        <dbReference type="SAM" id="Phobius"/>
    </source>
</evidence>
<dbReference type="Pfam" id="PF02386">
    <property type="entry name" value="TrkH"/>
    <property type="match status" value="1"/>
</dbReference>
<sequence>MIDLRPVGYVIGLLVVALGAMMLFPAIFDWFAGDDWTIFVQVSLLTMVTGGLVAIGCANGRGQGLNLHQVFLLTVGVWVALPMFGALPFMIGETHATFTDSYFEAVSGVTTTGATMFTGLDDLPVGINLWRGILHWLGGLGIVIVAMLFLPVMKVGGMQFFKTEGFDTLGKVMPRALDISSALIQIYIWMTVACGLVYNMLGMSGFDALMHALSTVSTGGFSSYDASFGVFAGPLEYAAVVFMLAATLPFIRYVQILHGQYTPIWRDPQARAYLRWNAYAIAAITLYQTVRHGGDFSVTLRETTFNVVSAFSGTGFTSTDLSAWDAFPFAILIGVGLIGGCTASTGCSVKVFRYIILFEAIRVQIRRIYSPNAVLTVRYDGQLVKPDVLDSVILFFAMFLLSFGVIAVLLSLTGLDVRASITAAWTSIANVGPVFGSFVAPSGALGAFPISAKWVMILGMLLGRLELLTVFVLFMPRFWMR</sequence>
<dbReference type="PANTHER" id="PTHR32024">
    <property type="entry name" value="TRK SYSTEM POTASSIUM UPTAKE PROTEIN TRKG-RELATED"/>
    <property type="match status" value="1"/>
</dbReference>
<dbReference type="GO" id="GO:0015379">
    <property type="term" value="F:potassium:chloride symporter activity"/>
    <property type="evidence" value="ECO:0007669"/>
    <property type="project" value="InterPro"/>
</dbReference>
<feature type="transmembrane region" description="Helical" evidence="12">
    <location>
        <begin position="70"/>
        <end position="91"/>
    </location>
</feature>
<keyword evidence="5 12" id="KW-0812">Transmembrane</keyword>
<feature type="transmembrane region" description="Helical" evidence="12">
    <location>
        <begin position="7"/>
        <end position="32"/>
    </location>
</feature>
<evidence type="ECO:0000256" key="11">
    <source>
        <dbReference type="PIRSR" id="PIRSR006247-1"/>
    </source>
</evidence>
<dbReference type="InterPro" id="IPR004772">
    <property type="entry name" value="TrkH"/>
</dbReference>
<evidence type="ECO:0000256" key="6">
    <source>
        <dbReference type="ARBA" id="ARBA00022958"/>
    </source>
</evidence>
<dbReference type="RefSeq" id="WP_211784142.1">
    <property type="nucleotide sequence ID" value="NZ_CP047289.1"/>
</dbReference>
<evidence type="ECO:0000256" key="2">
    <source>
        <dbReference type="ARBA" id="ARBA00022448"/>
    </source>
</evidence>
<feature type="transmembrane region" description="Helical" evidence="12">
    <location>
        <begin position="424"/>
        <end position="448"/>
    </location>
</feature>
<keyword evidence="10" id="KW-0997">Cell inner membrane</keyword>
<reference evidence="13" key="1">
    <citation type="submission" date="2020-01" db="EMBL/GenBank/DDBJ databases">
        <authorList>
            <person name="Yang Y."/>
            <person name="Kwon Y.M."/>
        </authorList>
    </citation>
    <scope>NUCLEOTIDE SEQUENCE</scope>
    <source>
        <strain evidence="13">PG104</strain>
    </source>
</reference>
<evidence type="ECO:0000256" key="9">
    <source>
        <dbReference type="ARBA" id="ARBA00023136"/>
    </source>
</evidence>
<evidence type="ECO:0000256" key="5">
    <source>
        <dbReference type="ARBA" id="ARBA00022692"/>
    </source>
</evidence>
<keyword evidence="11" id="KW-0479">Metal-binding</keyword>
<feature type="transmembrane region" description="Helical" evidence="12">
    <location>
        <begin position="133"/>
        <end position="152"/>
    </location>
</feature>
<feature type="transmembrane region" description="Helical" evidence="12">
    <location>
        <begin position="389"/>
        <end position="412"/>
    </location>
</feature>
<feature type="binding site" evidence="11">
    <location>
        <position position="431"/>
    </location>
    <ligand>
        <name>K(+)</name>
        <dbReference type="ChEBI" id="CHEBI:29103"/>
    </ligand>
</feature>
<protein>
    <recommendedName>
        <fullName evidence="10">Trk system potassium uptake protein</fullName>
    </recommendedName>
</protein>
<evidence type="ECO:0000313" key="13">
    <source>
        <dbReference type="EMBL" id="QUS34892.1"/>
    </source>
</evidence>
<dbReference type="GO" id="GO:0005886">
    <property type="term" value="C:plasma membrane"/>
    <property type="evidence" value="ECO:0007669"/>
    <property type="project" value="UniProtKB-SubCell"/>
</dbReference>